<feature type="transmembrane region" description="Helical" evidence="1">
    <location>
        <begin position="21"/>
        <end position="45"/>
    </location>
</feature>
<organism evidence="3 4">
    <name type="scientific">Desulfobacca acetoxidans (strain ATCC 700848 / DSM 11109 / ASRB2)</name>
    <dbReference type="NCBI Taxonomy" id="880072"/>
    <lineage>
        <taxon>Bacteria</taxon>
        <taxon>Pseudomonadati</taxon>
        <taxon>Thermodesulfobacteriota</taxon>
        <taxon>Desulfobaccia</taxon>
        <taxon>Desulfobaccales</taxon>
        <taxon>Desulfobaccaceae</taxon>
        <taxon>Desulfobacca</taxon>
    </lineage>
</organism>
<gene>
    <name evidence="3" type="ordered locus">Desac_1939</name>
</gene>
<dbReference type="Pfam" id="PF07811">
    <property type="entry name" value="TadE"/>
    <property type="match status" value="1"/>
</dbReference>
<dbReference type="OrthoDB" id="5456184at2"/>
<keyword evidence="4" id="KW-1185">Reference proteome</keyword>
<accession>F2ND49</accession>
<reference evidence="4" key="2">
    <citation type="submission" date="2011-03" db="EMBL/GenBank/DDBJ databases">
        <title>The complete genome of Desulfobacca acetoxidans DSM 11109.</title>
        <authorList>
            <consortium name="US DOE Joint Genome Institute (JGI-PGF)"/>
            <person name="Lucas S."/>
            <person name="Copeland A."/>
            <person name="Lapidus A."/>
            <person name="Bruce D."/>
            <person name="Goodwin L."/>
            <person name="Pitluck S."/>
            <person name="Peters L."/>
            <person name="Kyrpides N."/>
            <person name="Mavromatis K."/>
            <person name="Ivanova N."/>
            <person name="Ovchinnikova G."/>
            <person name="Teshima H."/>
            <person name="Detter J.C."/>
            <person name="Han C."/>
            <person name="Land M."/>
            <person name="Hauser L."/>
            <person name="Markowitz V."/>
            <person name="Cheng J.-F."/>
            <person name="Hugenholtz P."/>
            <person name="Woyke T."/>
            <person name="Wu D."/>
            <person name="Spring S."/>
            <person name="Schueler E."/>
            <person name="Brambilla E."/>
            <person name="Klenk H.-P."/>
            <person name="Eisen J.A."/>
        </authorList>
    </citation>
    <scope>NUCLEOTIDE SEQUENCE [LARGE SCALE GENOMIC DNA]</scope>
    <source>
        <strain evidence="4">ATCC 700848 / DSM 11109 / ASRB2</strain>
    </source>
</reference>
<dbReference type="AlphaFoldDB" id="F2ND49"/>
<evidence type="ECO:0000313" key="3">
    <source>
        <dbReference type="EMBL" id="AEB09773.1"/>
    </source>
</evidence>
<feature type="domain" description="TadE-like" evidence="2">
    <location>
        <begin position="17"/>
        <end position="59"/>
    </location>
</feature>
<dbReference type="eggNOG" id="COG4961">
    <property type="taxonomic scope" value="Bacteria"/>
</dbReference>
<name>F2ND49_DESAR</name>
<keyword evidence="1" id="KW-0812">Transmembrane</keyword>
<dbReference type="KEGG" id="dao:Desac_1939"/>
<evidence type="ECO:0000259" key="2">
    <source>
        <dbReference type="Pfam" id="PF07811"/>
    </source>
</evidence>
<dbReference type="HOGENOM" id="CLU_122851_1_0_7"/>
<keyword evidence="1" id="KW-0472">Membrane</keyword>
<dbReference type="STRING" id="880072.Desac_1939"/>
<dbReference type="InterPro" id="IPR012495">
    <property type="entry name" value="TadE-like_dom"/>
</dbReference>
<dbReference type="Proteomes" id="UP000000483">
    <property type="component" value="Chromosome"/>
</dbReference>
<evidence type="ECO:0000256" key="1">
    <source>
        <dbReference type="SAM" id="Phobius"/>
    </source>
</evidence>
<dbReference type="EMBL" id="CP002629">
    <property type="protein sequence ID" value="AEB09773.1"/>
    <property type="molecule type" value="Genomic_DNA"/>
</dbReference>
<keyword evidence="1" id="KW-1133">Transmembrane helix</keyword>
<proteinExistence type="predicted"/>
<reference evidence="3 4" key="1">
    <citation type="journal article" date="2011" name="Stand. Genomic Sci.">
        <title>Complete genome sequence of the acetate-degrading sulfate reducer Desulfobacca acetoxidans type strain (ASRB2).</title>
        <authorList>
            <person name="Goker M."/>
            <person name="Teshima H."/>
            <person name="Lapidus A."/>
            <person name="Nolan M."/>
            <person name="Lucas S."/>
            <person name="Hammon N."/>
            <person name="Deshpande S."/>
            <person name="Cheng J.F."/>
            <person name="Tapia R."/>
            <person name="Han C."/>
            <person name="Goodwin L."/>
            <person name="Pitluck S."/>
            <person name="Huntemann M."/>
            <person name="Liolios K."/>
            <person name="Ivanova N."/>
            <person name="Pagani I."/>
            <person name="Mavromatis K."/>
            <person name="Ovchinikova G."/>
            <person name="Pati A."/>
            <person name="Chen A."/>
            <person name="Palaniappan K."/>
            <person name="Land M."/>
            <person name="Hauser L."/>
            <person name="Brambilla E.M."/>
            <person name="Rohde M."/>
            <person name="Spring S."/>
            <person name="Detter J.C."/>
            <person name="Woyke T."/>
            <person name="Bristow J."/>
            <person name="Eisen J.A."/>
            <person name="Markowitz V."/>
            <person name="Hugenholtz P."/>
            <person name="Kyrpides N.C."/>
            <person name="Klenk H.P."/>
        </authorList>
    </citation>
    <scope>NUCLEOTIDE SEQUENCE [LARGE SCALE GENOMIC DNA]</scope>
    <source>
        <strain evidence="4">ATCC 700848 / DSM 11109 / ASRB2</strain>
    </source>
</reference>
<evidence type="ECO:0000313" key="4">
    <source>
        <dbReference type="Proteomes" id="UP000000483"/>
    </source>
</evidence>
<protein>
    <submittedName>
        <fullName evidence="3">TadE family protein</fullName>
    </submittedName>
</protein>
<sequence>MSTKLCRVARMRKAQEGAAAVEFAVILPIFLLLMLGIIDFGNLFYQMHAVNEAARAAARYATTHQNLAGISTDVANFVQTNYGDQFQVSVSPPVSKGNITVTVTTTVTISTPIISSFFPSNPYTVTGRCVMGLEN</sequence>